<feature type="compositionally biased region" description="Basic and acidic residues" evidence="1">
    <location>
        <begin position="72"/>
        <end position="81"/>
    </location>
</feature>
<sequence length="89" mass="9815">MENRNLVSTAIARSDKRLCNHLGHQKQERDLVSAAIARLTIGFAITSAASMKLLSPRRWRRPDAGNEDADVEDAKDVEDKGSTVNSKPL</sequence>
<comment type="caution">
    <text evidence="2">The sequence shown here is derived from an EMBL/GenBank/DDBJ whole genome shotgun (WGS) entry which is preliminary data.</text>
</comment>
<dbReference type="Proteomes" id="UP001187192">
    <property type="component" value="Unassembled WGS sequence"/>
</dbReference>
<accession>A0AA88A9M8</accession>
<proteinExistence type="predicted"/>
<organism evidence="2 3">
    <name type="scientific">Ficus carica</name>
    <name type="common">Common fig</name>
    <dbReference type="NCBI Taxonomy" id="3494"/>
    <lineage>
        <taxon>Eukaryota</taxon>
        <taxon>Viridiplantae</taxon>
        <taxon>Streptophyta</taxon>
        <taxon>Embryophyta</taxon>
        <taxon>Tracheophyta</taxon>
        <taxon>Spermatophyta</taxon>
        <taxon>Magnoliopsida</taxon>
        <taxon>eudicotyledons</taxon>
        <taxon>Gunneridae</taxon>
        <taxon>Pentapetalae</taxon>
        <taxon>rosids</taxon>
        <taxon>fabids</taxon>
        <taxon>Rosales</taxon>
        <taxon>Moraceae</taxon>
        <taxon>Ficeae</taxon>
        <taxon>Ficus</taxon>
    </lineage>
</organism>
<gene>
    <name evidence="2" type="ORF">TIFTF001_018394</name>
</gene>
<name>A0AA88A9M8_FICCA</name>
<reference evidence="2" key="1">
    <citation type="submission" date="2023-07" db="EMBL/GenBank/DDBJ databases">
        <title>draft genome sequence of fig (Ficus carica).</title>
        <authorList>
            <person name="Takahashi T."/>
            <person name="Nishimura K."/>
        </authorList>
    </citation>
    <scope>NUCLEOTIDE SEQUENCE</scope>
</reference>
<dbReference type="EMBL" id="BTGU01000030">
    <property type="protein sequence ID" value="GMN49217.1"/>
    <property type="molecule type" value="Genomic_DNA"/>
</dbReference>
<feature type="region of interest" description="Disordered" evidence="1">
    <location>
        <begin position="59"/>
        <end position="89"/>
    </location>
</feature>
<evidence type="ECO:0000313" key="3">
    <source>
        <dbReference type="Proteomes" id="UP001187192"/>
    </source>
</evidence>
<evidence type="ECO:0000256" key="1">
    <source>
        <dbReference type="SAM" id="MobiDB-lite"/>
    </source>
</evidence>
<evidence type="ECO:0000313" key="2">
    <source>
        <dbReference type="EMBL" id="GMN49217.1"/>
    </source>
</evidence>
<protein>
    <submittedName>
        <fullName evidence="2">Uncharacterized protein</fullName>
    </submittedName>
</protein>
<dbReference type="AlphaFoldDB" id="A0AA88A9M8"/>
<keyword evidence="3" id="KW-1185">Reference proteome</keyword>